<evidence type="ECO:0000313" key="2">
    <source>
        <dbReference type="Proteomes" id="UP000503349"/>
    </source>
</evidence>
<reference evidence="2" key="2">
    <citation type="submission" date="2019-02" db="EMBL/GenBank/DDBJ databases">
        <title>Opniocepnalus argus Var Kimnra genome.</title>
        <authorList>
            <person name="Zhou C."/>
            <person name="Xiao S."/>
        </authorList>
    </citation>
    <scope>NUCLEOTIDE SEQUENCE [LARGE SCALE GENOMIC DNA]</scope>
</reference>
<reference evidence="1 2" key="1">
    <citation type="submission" date="2019-02" db="EMBL/GenBank/DDBJ databases">
        <title>Opniocepnalus argus genome.</title>
        <authorList>
            <person name="Zhou C."/>
            <person name="Xiao S."/>
        </authorList>
    </citation>
    <scope>NUCLEOTIDE SEQUENCE [LARGE SCALE GENOMIC DNA]</scope>
    <source>
        <strain evidence="1">OARG1902GOOAL</strain>
        <tissue evidence="1">Muscle</tissue>
    </source>
</reference>
<dbReference type="Proteomes" id="UP000503349">
    <property type="component" value="Chromosome 17"/>
</dbReference>
<protein>
    <submittedName>
        <fullName evidence="1">Uncharacterized protein</fullName>
    </submittedName>
</protein>
<sequence length="95" mass="11091">MSKYILLYNHYNNSVQYILNQNALIDYQEDIRLKQSVDQEQCNSSVCMCVCVSVHLCAQTHMHTHAQRKECVQQLVRLTLPQQSKYDPGLFLLLC</sequence>
<name>A0A6G1QHG3_CHAAH</name>
<accession>A0A6G1QHG3</accession>
<dbReference type="EMBL" id="CM015728">
    <property type="protein sequence ID" value="KAF3702140.1"/>
    <property type="molecule type" value="Genomic_DNA"/>
</dbReference>
<gene>
    <name evidence="1" type="ORF">EXN66_Car017828</name>
</gene>
<keyword evidence="2" id="KW-1185">Reference proteome</keyword>
<dbReference type="AlphaFoldDB" id="A0A6G1QHG3"/>
<evidence type="ECO:0000313" key="1">
    <source>
        <dbReference type="EMBL" id="KAF3702140.1"/>
    </source>
</evidence>
<organism evidence="1 2">
    <name type="scientific">Channa argus</name>
    <name type="common">Northern snakehead</name>
    <name type="synonym">Ophicephalus argus</name>
    <dbReference type="NCBI Taxonomy" id="215402"/>
    <lineage>
        <taxon>Eukaryota</taxon>
        <taxon>Metazoa</taxon>
        <taxon>Chordata</taxon>
        <taxon>Craniata</taxon>
        <taxon>Vertebrata</taxon>
        <taxon>Euteleostomi</taxon>
        <taxon>Actinopterygii</taxon>
        <taxon>Neopterygii</taxon>
        <taxon>Teleostei</taxon>
        <taxon>Neoteleostei</taxon>
        <taxon>Acanthomorphata</taxon>
        <taxon>Anabantaria</taxon>
        <taxon>Anabantiformes</taxon>
        <taxon>Channoidei</taxon>
        <taxon>Channidae</taxon>
        <taxon>Channa</taxon>
    </lineage>
</organism>
<proteinExistence type="predicted"/>